<evidence type="ECO:0000256" key="5">
    <source>
        <dbReference type="ARBA" id="ARBA00022989"/>
    </source>
</evidence>
<dbReference type="EMBL" id="JBHTCM010000024">
    <property type="protein sequence ID" value="MFC7334942.1"/>
    <property type="molecule type" value="Genomic_DNA"/>
</dbReference>
<evidence type="ECO:0000256" key="3">
    <source>
        <dbReference type="ARBA" id="ARBA00022679"/>
    </source>
</evidence>
<evidence type="ECO:0000256" key="2">
    <source>
        <dbReference type="ARBA" id="ARBA00006464"/>
    </source>
</evidence>
<feature type="transmembrane region" description="Helical" evidence="8">
    <location>
        <begin position="97"/>
        <end position="115"/>
    </location>
</feature>
<dbReference type="InterPro" id="IPR017475">
    <property type="entry name" value="EPS_sugar_tfrase"/>
</dbReference>
<dbReference type="GO" id="GO:0089702">
    <property type="term" value="F:undecaprenyl-phosphate glucose phosphotransferase activity"/>
    <property type="evidence" value="ECO:0007669"/>
    <property type="project" value="UniProtKB-EC"/>
</dbReference>
<keyword evidence="3 10" id="KW-0808">Transferase</keyword>
<keyword evidence="5 8" id="KW-1133">Transmembrane helix</keyword>
<dbReference type="Pfam" id="PF13727">
    <property type="entry name" value="CoA_binding_3"/>
    <property type="match status" value="1"/>
</dbReference>
<dbReference type="NCBIfam" id="TIGR03023">
    <property type="entry name" value="WcaJ_sugtrans"/>
    <property type="match status" value="1"/>
</dbReference>
<gene>
    <name evidence="10" type="ORF">ACFQPS_17385</name>
</gene>
<dbReference type="InterPro" id="IPR017473">
    <property type="entry name" value="Undecaprenyl-P_gluc_Ptfrase"/>
</dbReference>
<accession>A0ABW2KY03</accession>
<feature type="transmembrane region" description="Helical" evidence="8">
    <location>
        <begin position="24"/>
        <end position="46"/>
    </location>
</feature>
<evidence type="ECO:0000256" key="6">
    <source>
        <dbReference type="ARBA" id="ARBA00023136"/>
    </source>
</evidence>
<feature type="domain" description="Bacterial sugar transferase" evidence="9">
    <location>
        <begin position="290"/>
        <end position="473"/>
    </location>
</feature>
<comment type="caution">
    <text evidence="10">The sequence shown here is derived from an EMBL/GenBank/DDBJ whole genome shotgun (WGS) entry which is preliminary data.</text>
</comment>
<protein>
    <submittedName>
        <fullName evidence="10">Undecaprenyl-phosphate glucose phosphotransferase</fullName>
        <ecNumber evidence="10">2.7.8.31</ecNumber>
    </submittedName>
</protein>
<keyword evidence="4 8" id="KW-0812">Transmembrane</keyword>
<organism evidence="10 11">
    <name type="scientific">Rhodocista pekingensis</name>
    <dbReference type="NCBI Taxonomy" id="201185"/>
    <lineage>
        <taxon>Bacteria</taxon>
        <taxon>Pseudomonadati</taxon>
        <taxon>Pseudomonadota</taxon>
        <taxon>Alphaproteobacteria</taxon>
        <taxon>Rhodospirillales</taxon>
        <taxon>Azospirillaceae</taxon>
        <taxon>Rhodocista</taxon>
    </lineage>
</organism>
<reference evidence="11" key="1">
    <citation type="journal article" date="2019" name="Int. J. Syst. Evol. Microbiol.">
        <title>The Global Catalogue of Microorganisms (GCM) 10K type strain sequencing project: providing services to taxonomists for standard genome sequencing and annotation.</title>
        <authorList>
            <consortium name="The Broad Institute Genomics Platform"/>
            <consortium name="The Broad Institute Genome Sequencing Center for Infectious Disease"/>
            <person name="Wu L."/>
            <person name="Ma J."/>
        </authorList>
    </citation>
    <scope>NUCLEOTIDE SEQUENCE [LARGE SCALE GENOMIC DNA]</scope>
    <source>
        <strain evidence="11">CGMCC 1.16275</strain>
    </source>
</reference>
<dbReference type="Proteomes" id="UP001596456">
    <property type="component" value="Unassembled WGS sequence"/>
</dbReference>
<keyword evidence="7" id="KW-0270">Exopolysaccharide synthesis</keyword>
<dbReference type="PANTHER" id="PTHR30576">
    <property type="entry name" value="COLANIC BIOSYNTHESIS UDP-GLUCOSE LIPID CARRIER TRANSFERASE"/>
    <property type="match status" value="1"/>
</dbReference>
<dbReference type="RefSeq" id="WP_377360482.1">
    <property type="nucleotide sequence ID" value="NZ_JBHTCM010000024.1"/>
</dbReference>
<evidence type="ECO:0000256" key="1">
    <source>
        <dbReference type="ARBA" id="ARBA00004141"/>
    </source>
</evidence>
<evidence type="ECO:0000313" key="10">
    <source>
        <dbReference type="EMBL" id="MFC7334942.1"/>
    </source>
</evidence>
<keyword evidence="6 8" id="KW-0472">Membrane</keyword>
<evidence type="ECO:0000256" key="4">
    <source>
        <dbReference type="ARBA" id="ARBA00022692"/>
    </source>
</evidence>
<dbReference type="NCBIfam" id="TIGR03025">
    <property type="entry name" value="EPS_sugtrans"/>
    <property type="match status" value="1"/>
</dbReference>
<evidence type="ECO:0000259" key="9">
    <source>
        <dbReference type="Pfam" id="PF02397"/>
    </source>
</evidence>
<comment type="subcellular location">
    <subcellularLocation>
        <location evidence="1">Membrane</location>
        <topology evidence="1">Multi-pass membrane protein</topology>
    </subcellularLocation>
</comment>
<keyword evidence="11" id="KW-1185">Reference proteome</keyword>
<feature type="transmembrane region" description="Helical" evidence="8">
    <location>
        <begin position="292"/>
        <end position="316"/>
    </location>
</feature>
<name>A0ABW2KY03_9PROT</name>
<evidence type="ECO:0000313" key="11">
    <source>
        <dbReference type="Proteomes" id="UP001596456"/>
    </source>
</evidence>
<sequence length="480" mass="52413">MTTAAPEKDSESAARRPSRWSKRAVQVVFQSSDLTIIIAAALAAVSLRFGQSELPDDYAVLVALGAFAFLFLGPMFRTHRLESMSDPVTAVRRVASSWGLAVLLVIALSFAAKTSGQYSRIWLGSWALLGFVALGSARLFYRHVLTWLRETGRLCGHSVLVGPADRMEALLPYLSDRENAILATVAVAPDRGGDGGNGPGAGAPDLRDAVREIAVLCTRHRIDQVLLAPPLDDDMALEAYVGATRFLPVAVKILPPPGVLRRRSDFGLTDDPAVITVARPPLADMDRTIKRLFDIVVGSLLLVALSPLLLLLAALIRLDSPGPALFRQRRGGFGKASFTVLKFRTLHVAEDGTRPLRQVTRGDPRVTRTGRFLRASSLDELPQLINVLRGEMSLVGPRPHALVHDTAFSEQVESYMARHRVKPGMTGLAQVTGLRGEVPDVETLQRRIEQDLYYVENWSLALDIKILVLTAIKLAGRDVY</sequence>
<dbReference type="EC" id="2.7.8.31" evidence="10"/>
<dbReference type="Pfam" id="PF02397">
    <property type="entry name" value="Bac_transf"/>
    <property type="match status" value="1"/>
</dbReference>
<evidence type="ECO:0000256" key="8">
    <source>
        <dbReference type="SAM" id="Phobius"/>
    </source>
</evidence>
<feature type="transmembrane region" description="Helical" evidence="8">
    <location>
        <begin position="58"/>
        <end position="76"/>
    </location>
</feature>
<proteinExistence type="inferred from homology"/>
<dbReference type="PANTHER" id="PTHR30576:SF0">
    <property type="entry name" value="UNDECAPRENYL-PHOSPHATE N-ACETYLGALACTOSAMINYL 1-PHOSPHATE TRANSFERASE-RELATED"/>
    <property type="match status" value="1"/>
</dbReference>
<feature type="transmembrane region" description="Helical" evidence="8">
    <location>
        <begin position="121"/>
        <end position="141"/>
    </location>
</feature>
<comment type="similarity">
    <text evidence="2">Belongs to the bacterial sugar transferase family.</text>
</comment>
<dbReference type="InterPro" id="IPR003362">
    <property type="entry name" value="Bact_transf"/>
</dbReference>
<evidence type="ECO:0000256" key="7">
    <source>
        <dbReference type="ARBA" id="ARBA00023169"/>
    </source>
</evidence>